<dbReference type="NCBIfam" id="TIGR02167">
    <property type="entry name" value="Liste_lipo_26"/>
    <property type="match status" value="4"/>
</dbReference>
<evidence type="ECO:0000313" key="2">
    <source>
        <dbReference type="Proteomes" id="UP001191004"/>
    </source>
</evidence>
<reference evidence="1 2" key="1">
    <citation type="journal article" date="2018" name="bioRxiv">
        <title>Evidence of independent acquisition and adaption of ultra-small bacteria to human hosts across the highly diverse yet reduced genomes of the phylum Saccharibacteria.</title>
        <authorList>
            <person name="McLean J.S."/>
            <person name="Bor B."/>
            <person name="To T.T."/>
            <person name="Liu Q."/>
            <person name="Kearns K.A."/>
            <person name="Solden L.M."/>
            <person name="Wrighton K.C."/>
            <person name="He X."/>
            <person name="Shi W."/>
        </authorList>
    </citation>
    <scope>NUCLEOTIDE SEQUENCE [LARGE SCALE GENOMIC DNA]</scope>
    <source>
        <strain evidence="1 2">TM7_KMM_G3_1_HOT_351</strain>
    </source>
</reference>
<organism evidence="1 2">
    <name type="scientific">Candidatus Nanosyncoccus nanoralicus</name>
    <dbReference type="NCBI Taxonomy" id="2171996"/>
    <lineage>
        <taxon>Bacteria</taxon>
        <taxon>Candidatus Saccharimonadota</taxon>
        <taxon>Candidatus Nanosyncoccalia</taxon>
        <taxon>Candidatus Nanosyncoccales</taxon>
        <taxon>Candidatus Nanosyncoccaceae</taxon>
        <taxon>Candidatus Nanosyncoccus</taxon>
    </lineage>
</organism>
<dbReference type="SUPFAM" id="SSF52047">
    <property type="entry name" value="RNI-like"/>
    <property type="match status" value="1"/>
</dbReference>
<dbReference type="Pfam" id="PF03382">
    <property type="entry name" value="DUF285"/>
    <property type="match status" value="2"/>
</dbReference>
<reference evidence="1 2" key="2">
    <citation type="journal article" date="2020" name="Cell Rep.">
        <title>Acquisition and Adaptation of Ultra-small Parasitic Reduced Genome Bacteria to Mammalian Hosts.</title>
        <authorList>
            <person name="McLean J.S."/>
            <person name="Bor B."/>
            <person name="Kerns K.A."/>
            <person name="Liu Q."/>
            <person name="To T.T."/>
            <person name="Solden L."/>
            <person name="Hendrickson E.L."/>
            <person name="Wrighton K."/>
            <person name="Shi W."/>
            <person name="He X."/>
        </authorList>
    </citation>
    <scope>NUCLEOTIDE SEQUENCE [LARGE SCALE GENOMIC DNA]</scope>
    <source>
        <strain evidence="1 2">TM7_KMM_G3_1_HOT_351</strain>
    </source>
</reference>
<dbReference type="InterPro" id="IPR011889">
    <property type="entry name" value="Liste_lipo_26"/>
</dbReference>
<dbReference type="Proteomes" id="UP001191004">
    <property type="component" value="Unassembled WGS sequence"/>
</dbReference>
<evidence type="ECO:0008006" key="3">
    <source>
        <dbReference type="Google" id="ProtNLM"/>
    </source>
</evidence>
<dbReference type="RefSeq" id="WP_129603958.1">
    <property type="nucleotide sequence ID" value="NZ_PRLL01000001.1"/>
</dbReference>
<proteinExistence type="predicted"/>
<gene>
    <name evidence="1" type="ORF">G3KMM_00088</name>
</gene>
<dbReference type="Gene3D" id="3.80.10.10">
    <property type="entry name" value="Ribonuclease Inhibitor"/>
    <property type="match status" value="1"/>
</dbReference>
<protein>
    <recommendedName>
        <fullName evidence="3">BspA family leucine-rich repeat surface protein</fullName>
    </recommendedName>
</protein>
<dbReference type="InterPro" id="IPR005046">
    <property type="entry name" value="DUF285"/>
</dbReference>
<sequence>MAVVQYDTDNKTGFTAYVSSIDEDTSLNHTDSSVAQKITSITSPSNASSFNSKNWGYLADQASFNSTFKPIPKASQPDQALNISLPEQAKFFLHFGVKTGPDLPAGTYSKKILVTAITNYVPTSATFIPGPNVNSAIRNANIGHDVEYFKKSNIAPANLATATVVSTTDSDVPIYLWYDQAARTIFWWSAADTVYANEDSSLMLANLNDNATLVQLIDTRGIDTSRVKNMHHMFWTKDGLVKHINLDEFDTSNVEDMGYMFSTPYENNLTTQIDPVDFSRFNTGRLKNMTGMFAGSHLPSIDIRNFRTSNVTNMEHLFNGLKNVTDLNLSGLNVREVNNIGSLFARNPGRISLNLSGWQLDSVHDMSYMFNQLHALNTLNLTGFTTKNVVDMNHMFNECHNLTALDLSSFDTRNVTDMNNMFRDDFALKNLNLSSFSTSNVTNMKEMFRHSGVIYPLDVSTFDTRKVTNMDGMFYWTLMAPENATLDISNFDTRSLTSALGMFNYTKAKTIYVSDQFTVNNLAPIPHEMFMSNTNLVGGNGTQYAYPNNNSGFAHIDAPGNPGYFTRKP</sequence>
<dbReference type="EMBL" id="PRLL01000001">
    <property type="protein sequence ID" value="RYC74040.1"/>
    <property type="molecule type" value="Genomic_DNA"/>
</dbReference>
<dbReference type="InterPro" id="IPR032675">
    <property type="entry name" value="LRR_dom_sf"/>
</dbReference>
<evidence type="ECO:0000313" key="1">
    <source>
        <dbReference type="EMBL" id="RYC74040.1"/>
    </source>
</evidence>
<comment type="caution">
    <text evidence="1">The sequence shown here is derived from an EMBL/GenBank/DDBJ whole genome shotgun (WGS) entry which is preliminary data.</text>
</comment>
<accession>A0ABY0FMV4</accession>
<keyword evidence="2" id="KW-1185">Reference proteome</keyword>
<name>A0ABY0FMV4_9BACT</name>